<comment type="caution">
    <text evidence="3">The sequence shown here is derived from an EMBL/GenBank/DDBJ whole genome shotgun (WGS) entry which is preliminary data.</text>
</comment>
<feature type="domain" description="Thioredoxin" evidence="2">
    <location>
        <begin position="6"/>
        <end position="128"/>
    </location>
</feature>
<dbReference type="InterPro" id="IPR013766">
    <property type="entry name" value="Thioredoxin_domain"/>
</dbReference>
<proteinExistence type="predicted"/>
<dbReference type="PROSITE" id="PS51352">
    <property type="entry name" value="THIOREDOXIN_2"/>
    <property type="match status" value="1"/>
</dbReference>
<evidence type="ECO:0000256" key="1">
    <source>
        <dbReference type="SAM" id="SignalP"/>
    </source>
</evidence>
<evidence type="ECO:0000313" key="4">
    <source>
        <dbReference type="Proteomes" id="UP001495147"/>
    </source>
</evidence>
<evidence type="ECO:0000313" key="3">
    <source>
        <dbReference type="EMBL" id="MEO3693472.1"/>
    </source>
</evidence>
<sequence>MSLRLTLTGLVLGLAAQLALAGEIKPFSQIEFDQMQRAGQPVLVGVAAGWCPTCKAQKPVVGQLSQQPAYKDVTVLVIDFDADKAALPQFKATMQSTLIAFKGSKEVGRSVGDASPAGIESLFKKVLN</sequence>
<dbReference type="Gene3D" id="3.40.30.10">
    <property type="entry name" value="Glutaredoxin"/>
    <property type="match status" value="1"/>
</dbReference>
<organism evidence="3 4">
    <name type="scientific">Roseateles paludis</name>
    <dbReference type="NCBI Taxonomy" id="3145238"/>
    <lineage>
        <taxon>Bacteria</taxon>
        <taxon>Pseudomonadati</taxon>
        <taxon>Pseudomonadota</taxon>
        <taxon>Betaproteobacteria</taxon>
        <taxon>Burkholderiales</taxon>
        <taxon>Sphaerotilaceae</taxon>
        <taxon>Roseateles</taxon>
    </lineage>
</organism>
<dbReference type="InterPro" id="IPR036249">
    <property type="entry name" value="Thioredoxin-like_sf"/>
</dbReference>
<dbReference type="SUPFAM" id="SSF52833">
    <property type="entry name" value="Thioredoxin-like"/>
    <property type="match status" value="1"/>
</dbReference>
<protein>
    <submittedName>
        <fullName evidence="3">Thioredoxin family protein</fullName>
    </submittedName>
</protein>
<dbReference type="PANTHER" id="PTHR45663:SF11">
    <property type="entry name" value="GEO12009P1"/>
    <property type="match status" value="1"/>
</dbReference>
<dbReference type="Proteomes" id="UP001495147">
    <property type="component" value="Unassembled WGS sequence"/>
</dbReference>
<feature type="chain" id="PRO_5046985905" evidence="1">
    <location>
        <begin position="22"/>
        <end position="128"/>
    </location>
</feature>
<gene>
    <name evidence="3" type="ORF">ABDJ85_18515</name>
</gene>
<dbReference type="Pfam" id="PF00085">
    <property type="entry name" value="Thioredoxin"/>
    <property type="match status" value="1"/>
</dbReference>
<evidence type="ECO:0000259" key="2">
    <source>
        <dbReference type="PROSITE" id="PS51352"/>
    </source>
</evidence>
<name>A0ABV0G6W9_9BURK</name>
<dbReference type="PANTHER" id="PTHR45663">
    <property type="entry name" value="GEO12009P1"/>
    <property type="match status" value="1"/>
</dbReference>
<dbReference type="EMBL" id="JBDPZD010000007">
    <property type="protein sequence ID" value="MEO3693472.1"/>
    <property type="molecule type" value="Genomic_DNA"/>
</dbReference>
<feature type="signal peptide" evidence="1">
    <location>
        <begin position="1"/>
        <end position="21"/>
    </location>
</feature>
<dbReference type="CDD" id="cd02947">
    <property type="entry name" value="TRX_family"/>
    <property type="match status" value="1"/>
</dbReference>
<reference evidence="3 4" key="1">
    <citation type="submission" date="2024-05" db="EMBL/GenBank/DDBJ databases">
        <title>Roseateles sp. DJS-2-20 16S ribosomal RNA gene Genome sequencing and assembly.</title>
        <authorList>
            <person name="Woo H."/>
        </authorList>
    </citation>
    <scope>NUCLEOTIDE SEQUENCE [LARGE SCALE GENOMIC DNA]</scope>
    <source>
        <strain evidence="3 4">DJS-2-20</strain>
    </source>
</reference>
<accession>A0ABV0G6W9</accession>
<keyword evidence="4" id="KW-1185">Reference proteome</keyword>
<dbReference type="RefSeq" id="WP_347706287.1">
    <property type="nucleotide sequence ID" value="NZ_JBDPZD010000007.1"/>
</dbReference>
<keyword evidence="1" id="KW-0732">Signal</keyword>